<evidence type="ECO:0000256" key="10">
    <source>
        <dbReference type="ARBA" id="ARBA00023008"/>
    </source>
</evidence>
<evidence type="ECO:0000256" key="9">
    <source>
        <dbReference type="ARBA" id="ARBA00022989"/>
    </source>
</evidence>
<evidence type="ECO:0000256" key="15">
    <source>
        <dbReference type="RuleBase" id="RU004024"/>
    </source>
</evidence>
<evidence type="ECO:0000256" key="8">
    <source>
        <dbReference type="ARBA" id="ARBA00022982"/>
    </source>
</evidence>
<keyword evidence="11 16" id="KW-0472">Membrane</keyword>
<dbReference type="InterPro" id="IPR034210">
    <property type="entry name" value="CcO_II_C"/>
</dbReference>
<evidence type="ECO:0000256" key="13">
    <source>
        <dbReference type="ARBA" id="ARBA00047816"/>
    </source>
</evidence>
<keyword evidence="9 16" id="KW-1133">Transmembrane helix</keyword>
<dbReference type="OrthoDB" id="9781261at2"/>
<dbReference type="GO" id="GO:0016491">
    <property type="term" value="F:oxidoreductase activity"/>
    <property type="evidence" value="ECO:0007669"/>
    <property type="project" value="InterPro"/>
</dbReference>
<dbReference type="EC" id="7.1.1.9" evidence="15"/>
<dbReference type="Gene3D" id="1.10.287.90">
    <property type="match status" value="1"/>
</dbReference>
<evidence type="ECO:0000256" key="4">
    <source>
        <dbReference type="ARBA" id="ARBA00022660"/>
    </source>
</evidence>
<evidence type="ECO:0000313" key="20">
    <source>
        <dbReference type="Proteomes" id="UP000244081"/>
    </source>
</evidence>
<keyword evidence="8 14" id="KW-0249">Electron transport</keyword>
<keyword evidence="20" id="KW-1185">Reference proteome</keyword>
<feature type="domain" description="Cytochrome oxidase subunit II copper A binding" evidence="17">
    <location>
        <begin position="136"/>
        <end position="280"/>
    </location>
</feature>
<protein>
    <recommendedName>
        <fullName evidence="15">Cytochrome c oxidase subunit 2</fullName>
        <ecNumber evidence="15">7.1.1.9</ecNumber>
    </recommendedName>
</protein>
<comment type="function">
    <text evidence="12 15">Subunits I and II form the functional core of the enzyme complex. Electrons originating in cytochrome c are transferred via heme a and Cu(A) to the binuclear center formed by heme a3 and Cu(B).</text>
</comment>
<evidence type="ECO:0000256" key="12">
    <source>
        <dbReference type="ARBA" id="ARBA00024688"/>
    </source>
</evidence>
<dbReference type="InterPro" id="IPR045187">
    <property type="entry name" value="CcO_II"/>
</dbReference>
<evidence type="ECO:0000259" key="17">
    <source>
        <dbReference type="PROSITE" id="PS50857"/>
    </source>
</evidence>
<dbReference type="InterPro" id="IPR036257">
    <property type="entry name" value="Cyt_c_oxidase_su2_TM_sf"/>
</dbReference>
<dbReference type="SUPFAM" id="SSF81464">
    <property type="entry name" value="Cytochrome c oxidase subunit II-like, transmembrane region"/>
    <property type="match status" value="1"/>
</dbReference>
<evidence type="ECO:0000256" key="7">
    <source>
        <dbReference type="ARBA" id="ARBA00022967"/>
    </source>
</evidence>
<evidence type="ECO:0000256" key="2">
    <source>
        <dbReference type="ARBA" id="ARBA00007866"/>
    </source>
</evidence>
<comment type="caution">
    <text evidence="19">The sequence shown here is derived from an EMBL/GenBank/DDBJ whole genome shotgun (WGS) entry which is preliminary data.</text>
</comment>
<keyword evidence="4 14" id="KW-0679">Respiratory chain</keyword>
<comment type="subcellular location">
    <subcellularLocation>
        <location evidence="14">Cell membrane</location>
        <topology evidence="14">Multi-pass membrane protein</topology>
    </subcellularLocation>
    <subcellularLocation>
        <location evidence="1">Membrane</location>
        <topology evidence="1">Multi-pass membrane protein</topology>
    </subcellularLocation>
</comment>
<dbReference type="InterPro" id="IPR014222">
    <property type="entry name" value="Cyt_c_oxidase_su2"/>
</dbReference>
<dbReference type="PANTHER" id="PTHR22888">
    <property type="entry name" value="CYTOCHROME C OXIDASE, SUBUNIT II"/>
    <property type="match status" value="1"/>
</dbReference>
<feature type="transmembrane region" description="Helical" evidence="16">
    <location>
        <begin position="65"/>
        <end position="86"/>
    </location>
</feature>
<dbReference type="EMBL" id="QAYG01000001">
    <property type="protein sequence ID" value="PTW62266.1"/>
    <property type="molecule type" value="Genomic_DNA"/>
</dbReference>
<evidence type="ECO:0000256" key="11">
    <source>
        <dbReference type="ARBA" id="ARBA00023136"/>
    </source>
</evidence>
<dbReference type="SUPFAM" id="SSF49503">
    <property type="entry name" value="Cupredoxins"/>
    <property type="match status" value="1"/>
</dbReference>
<evidence type="ECO:0000259" key="18">
    <source>
        <dbReference type="PROSITE" id="PS50999"/>
    </source>
</evidence>
<dbReference type="GO" id="GO:0042773">
    <property type="term" value="P:ATP synthesis coupled electron transport"/>
    <property type="evidence" value="ECO:0007669"/>
    <property type="project" value="TreeGrafter"/>
</dbReference>
<keyword evidence="3 14" id="KW-0813">Transport</keyword>
<comment type="similarity">
    <text evidence="2 14">Belongs to the cytochrome c oxidase subunit 2 family.</text>
</comment>
<dbReference type="PROSITE" id="PS50999">
    <property type="entry name" value="COX2_TM"/>
    <property type="match status" value="1"/>
</dbReference>
<dbReference type="GO" id="GO:0005507">
    <property type="term" value="F:copper ion binding"/>
    <property type="evidence" value="ECO:0007669"/>
    <property type="project" value="InterPro"/>
</dbReference>
<reference evidence="19 20" key="1">
    <citation type="submission" date="2018-04" db="EMBL/GenBank/DDBJ databases">
        <title>Genomic Encyclopedia of Archaeal and Bacterial Type Strains, Phase II (KMG-II): from individual species to whole genera.</title>
        <authorList>
            <person name="Goeker M."/>
        </authorList>
    </citation>
    <scope>NUCLEOTIDE SEQUENCE [LARGE SCALE GENOMIC DNA]</scope>
    <source>
        <strain evidence="19 20">DSM 23382</strain>
    </source>
</reference>
<dbReference type="GO" id="GO:0005886">
    <property type="term" value="C:plasma membrane"/>
    <property type="evidence" value="ECO:0007669"/>
    <property type="project" value="UniProtKB-SubCell"/>
</dbReference>
<dbReference type="PANTHER" id="PTHR22888:SF9">
    <property type="entry name" value="CYTOCHROME C OXIDASE SUBUNIT 2"/>
    <property type="match status" value="1"/>
</dbReference>
<evidence type="ECO:0000256" key="1">
    <source>
        <dbReference type="ARBA" id="ARBA00004141"/>
    </source>
</evidence>
<keyword evidence="5 14" id="KW-0812">Transmembrane</keyword>
<dbReference type="Gene3D" id="2.60.40.420">
    <property type="entry name" value="Cupredoxins - blue copper proteins"/>
    <property type="match status" value="1"/>
</dbReference>
<evidence type="ECO:0000256" key="3">
    <source>
        <dbReference type="ARBA" id="ARBA00022448"/>
    </source>
</evidence>
<evidence type="ECO:0000256" key="14">
    <source>
        <dbReference type="RuleBase" id="RU000456"/>
    </source>
</evidence>
<feature type="domain" description="Cytochrome oxidase subunit II transmembrane region profile" evidence="18">
    <location>
        <begin position="40"/>
        <end position="135"/>
    </location>
</feature>
<dbReference type="PROSITE" id="PS00078">
    <property type="entry name" value="COX2"/>
    <property type="match status" value="1"/>
</dbReference>
<comment type="catalytic activity">
    <reaction evidence="13 15">
        <text>4 Fe(II)-[cytochrome c] + O2 + 8 H(+)(in) = 4 Fe(III)-[cytochrome c] + 2 H2O + 4 H(+)(out)</text>
        <dbReference type="Rhea" id="RHEA:11436"/>
        <dbReference type="Rhea" id="RHEA-COMP:10350"/>
        <dbReference type="Rhea" id="RHEA-COMP:14399"/>
        <dbReference type="ChEBI" id="CHEBI:15377"/>
        <dbReference type="ChEBI" id="CHEBI:15378"/>
        <dbReference type="ChEBI" id="CHEBI:15379"/>
        <dbReference type="ChEBI" id="CHEBI:29033"/>
        <dbReference type="ChEBI" id="CHEBI:29034"/>
        <dbReference type="EC" id="7.1.1.9"/>
    </reaction>
</comment>
<dbReference type="PRINTS" id="PR01166">
    <property type="entry name" value="CYCOXIDASEII"/>
</dbReference>
<organism evidence="19 20">
    <name type="scientific">Breoghania corrubedonensis</name>
    <dbReference type="NCBI Taxonomy" id="665038"/>
    <lineage>
        <taxon>Bacteria</taxon>
        <taxon>Pseudomonadati</taxon>
        <taxon>Pseudomonadota</taxon>
        <taxon>Alphaproteobacteria</taxon>
        <taxon>Hyphomicrobiales</taxon>
        <taxon>Stappiaceae</taxon>
        <taxon>Breoghania</taxon>
    </lineage>
</organism>
<dbReference type="AlphaFoldDB" id="A0A2T5VEV5"/>
<evidence type="ECO:0000256" key="5">
    <source>
        <dbReference type="ARBA" id="ARBA00022692"/>
    </source>
</evidence>
<accession>A0A2T5VEV5</accession>
<dbReference type="Proteomes" id="UP000244081">
    <property type="component" value="Unassembled WGS sequence"/>
</dbReference>
<dbReference type="NCBIfam" id="TIGR02866">
    <property type="entry name" value="CoxB"/>
    <property type="match status" value="1"/>
</dbReference>
<dbReference type="InterPro" id="IPR008972">
    <property type="entry name" value="Cupredoxin"/>
</dbReference>
<dbReference type="Pfam" id="PF02790">
    <property type="entry name" value="COX2_TM"/>
    <property type="match status" value="1"/>
</dbReference>
<feature type="transmembrane region" description="Helical" evidence="16">
    <location>
        <begin position="107"/>
        <end position="129"/>
    </location>
</feature>
<evidence type="ECO:0000256" key="16">
    <source>
        <dbReference type="SAM" id="Phobius"/>
    </source>
</evidence>
<name>A0A2T5VEV5_9HYPH</name>
<sequence>MERERIKVINPLKRIWEGARIGGAATVALAGTATVALAAEPEPWAVNLQPAATDVMSDIHAFSNFTLWIIVPIVALVTILLGIVIVRFNARANPTPSRTSHNTLIEVLWTVLPILILVAIAIPSFRLLYKELVVPPADLTVKATGYQWAWGYEYTDDAYAGISFDSYMLSDEDRAKRIAAGASEASLPRLLAADYDVVVPAGKIVRVQVTSTDVIHSFAMPAFGVKVDAIPGRLNETWFKAEEPGVYYGQCSELCGKDHAFMPIVIRVVTDEQFAAWADAAKEDVDEANKLLAGLIAKQRPLAARDGEAGNLEVAAR</sequence>
<keyword evidence="6 15" id="KW-0479">Metal-binding</keyword>
<dbReference type="CDD" id="cd13912">
    <property type="entry name" value="CcO_II_C"/>
    <property type="match status" value="1"/>
</dbReference>
<keyword evidence="10 15" id="KW-0186">Copper</keyword>
<evidence type="ECO:0000256" key="6">
    <source>
        <dbReference type="ARBA" id="ARBA00022723"/>
    </source>
</evidence>
<dbReference type="PROSITE" id="PS50857">
    <property type="entry name" value="COX2_CUA"/>
    <property type="match status" value="1"/>
</dbReference>
<dbReference type="InterPro" id="IPR002429">
    <property type="entry name" value="CcO_II-like_C"/>
</dbReference>
<feature type="transmembrane region" description="Helical" evidence="16">
    <location>
        <begin position="21"/>
        <end position="39"/>
    </location>
</feature>
<dbReference type="InterPro" id="IPR011759">
    <property type="entry name" value="Cyt_c_oxidase_su2_TM_dom"/>
</dbReference>
<gene>
    <name evidence="19" type="ORF">C8N35_101306</name>
</gene>
<dbReference type="GO" id="GO:0004129">
    <property type="term" value="F:cytochrome-c oxidase activity"/>
    <property type="evidence" value="ECO:0007669"/>
    <property type="project" value="UniProtKB-EC"/>
</dbReference>
<evidence type="ECO:0000313" key="19">
    <source>
        <dbReference type="EMBL" id="PTW62266.1"/>
    </source>
</evidence>
<proteinExistence type="inferred from homology"/>
<dbReference type="Pfam" id="PF00116">
    <property type="entry name" value="COX2"/>
    <property type="match status" value="1"/>
</dbReference>
<keyword evidence="7" id="KW-1278">Translocase</keyword>
<comment type="cofactor">
    <cofactor evidence="15">
        <name>Cu cation</name>
        <dbReference type="ChEBI" id="CHEBI:23378"/>
    </cofactor>
    <text evidence="15">Binds a copper A center.</text>
</comment>
<dbReference type="InterPro" id="IPR001505">
    <property type="entry name" value="Copper_CuA"/>
</dbReference>